<dbReference type="InterPro" id="IPR019662">
    <property type="entry name" value="DUF2516"/>
</dbReference>
<name>A0ABY7JUY8_9ACTN</name>
<keyword evidence="2" id="KW-1185">Reference proteome</keyword>
<sequence length="99" mass="10606">MDIVSALYLWTDRVLFWGLVALKAWALVDCITRKAAAFPAVDKLTKPAWLTILVLSGLLGSWLSPSPIGPLSLISTIVAAVYLADVRPAVREITGGSGR</sequence>
<evidence type="ECO:0000313" key="1">
    <source>
        <dbReference type="EMBL" id="WAX55513.1"/>
    </source>
</evidence>
<reference evidence="1" key="1">
    <citation type="submission" date="2022-05" db="EMBL/GenBank/DDBJ databases">
        <title>Jatrophihabitans sp. SB3-54 whole genome sequence.</title>
        <authorList>
            <person name="Suh M.K."/>
            <person name="Eom M.K."/>
            <person name="Kim J.S."/>
            <person name="Kim H.S."/>
            <person name="Do H.E."/>
            <person name="Shin Y.K."/>
            <person name="Lee J.-S."/>
        </authorList>
    </citation>
    <scope>NUCLEOTIDE SEQUENCE</scope>
    <source>
        <strain evidence="1">SB3-54</strain>
    </source>
</reference>
<protein>
    <submittedName>
        <fullName evidence="1">DUF2516 family protein</fullName>
    </submittedName>
</protein>
<organism evidence="1 2">
    <name type="scientific">Jatrophihabitans cynanchi</name>
    <dbReference type="NCBI Taxonomy" id="2944128"/>
    <lineage>
        <taxon>Bacteria</taxon>
        <taxon>Bacillati</taxon>
        <taxon>Actinomycetota</taxon>
        <taxon>Actinomycetes</taxon>
        <taxon>Jatrophihabitantales</taxon>
        <taxon>Jatrophihabitantaceae</taxon>
        <taxon>Jatrophihabitans</taxon>
    </lineage>
</organism>
<evidence type="ECO:0000313" key="2">
    <source>
        <dbReference type="Proteomes" id="UP001164693"/>
    </source>
</evidence>
<dbReference type="RefSeq" id="WP_269442029.1">
    <property type="nucleotide sequence ID" value="NZ_CP097463.1"/>
</dbReference>
<gene>
    <name evidence="1" type="ORF">M6B22_13280</name>
</gene>
<dbReference type="EMBL" id="CP097463">
    <property type="protein sequence ID" value="WAX55513.1"/>
    <property type="molecule type" value="Genomic_DNA"/>
</dbReference>
<accession>A0ABY7JUY8</accession>
<proteinExistence type="predicted"/>
<dbReference type="Pfam" id="PF10724">
    <property type="entry name" value="DUF2516"/>
    <property type="match status" value="1"/>
</dbReference>
<dbReference type="Proteomes" id="UP001164693">
    <property type="component" value="Chromosome"/>
</dbReference>